<evidence type="ECO:0000256" key="1">
    <source>
        <dbReference type="ARBA" id="ARBA00022679"/>
    </source>
</evidence>
<dbReference type="EMBL" id="CAEZXK010000002">
    <property type="protein sequence ID" value="CAB4678880.1"/>
    <property type="molecule type" value="Genomic_DNA"/>
</dbReference>
<dbReference type="AlphaFoldDB" id="A0A6J6MX73"/>
<evidence type="ECO:0000259" key="3">
    <source>
        <dbReference type="PROSITE" id="PS50305"/>
    </source>
</evidence>
<dbReference type="GO" id="GO:0070403">
    <property type="term" value="F:NAD+ binding"/>
    <property type="evidence" value="ECO:0007669"/>
    <property type="project" value="InterPro"/>
</dbReference>
<proteinExistence type="predicted"/>
<sequence length="279" mass="29936">MPDREVSLSAAAAYSIDIARELLLGKKVVVLTGAGLSTDSGIPDYRGEGRVARHPMTYDVFMGSHEARVRYWARSYVGWSRIADAKPNAGHQSLAEAQKLGRIGRIITQNVDGLHQAAGATDVIDLHGRLDRVICTGCKKLIARTDLDTILRNLNPGVDKNSNIEFTPDGDAEVEVSADFKIPDCPICKSILKPDVVFFGESVPAIRSEMAMTELEQADALLVAGTSLSVNSGMRFARAAAKSGKPIVIVNLGATRADNLAIAKIEANTSRALERLLIG</sequence>
<dbReference type="PANTHER" id="PTHR11085">
    <property type="entry name" value="NAD-DEPENDENT PROTEIN DEACYLASE SIRTUIN-5, MITOCHONDRIAL-RELATED"/>
    <property type="match status" value="1"/>
</dbReference>
<dbReference type="PROSITE" id="PS50305">
    <property type="entry name" value="SIRTUIN"/>
    <property type="match status" value="1"/>
</dbReference>
<gene>
    <name evidence="4" type="ORF">UFOPK2370_00112</name>
</gene>
<protein>
    <submittedName>
        <fullName evidence="4">Unannotated protein</fullName>
    </submittedName>
</protein>
<dbReference type="NCBIfam" id="NF003738">
    <property type="entry name" value="PRK05333.1"/>
    <property type="match status" value="1"/>
</dbReference>
<evidence type="ECO:0000256" key="2">
    <source>
        <dbReference type="ARBA" id="ARBA00023027"/>
    </source>
</evidence>
<feature type="domain" description="Deacetylase sirtuin-type" evidence="3">
    <location>
        <begin position="1"/>
        <end position="279"/>
    </location>
</feature>
<name>A0A6J6MX73_9ZZZZ</name>
<dbReference type="InterPro" id="IPR029035">
    <property type="entry name" value="DHS-like_NAD/FAD-binding_dom"/>
</dbReference>
<dbReference type="SUPFAM" id="SSF52467">
    <property type="entry name" value="DHS-like NAD/FAD-binding domain"/>
    <property type="match status" value="1"/>
</dbReference>
<organism evidence="4">
    <name type="scientific">freshwater metagenome</name>
    <dbReference type="NCBI Taxonomy" id="449393"/>
    <lineage>
        <taxon>unclassified sequences</taxon>
        <taxon>metagenomes</taxon>
        <taxon>ecological metagenomes</taxon>
    </lineage>
</organism>
<dbReference type="InterPro" id="IPR050134">
    <property type="entry name" value="NAD-dep_sirtuin_deacylases"/>
</dbReference>
<dbReference type="Gene3D" id="3.30.1600.10">
    <property type="entry name" value="SIR2/SIRT2 'Small Domain"/>
    <property type="match status" value="1"/>
</dbReference>
<dbReference type="GO" id="GO:0017136">
    <property type="term" value="F:histone deacetylase activity, NAD-dependent"/>
    <property type="evidence" value="ECO:0007669"/>
    <property type="project" value="TreeGrafter"/>
</dbReference>
<accession>A0A6J6MX73</accession>
<reference evidence="4" key="1">
    <citation type="submission" date="2020-05" db="EMBL/GenBank/DDBJ databases">
        <authorList>
            <person name="Chiriac C."/>
            <person name="Salcher M."/>
            <person name="Ghai R."/>
            <person name="Kavagutti S V."/>
        </authorList>
    </citation>
    <scope>NUCLEOTIDE SEQUENCE</scope>
</reference>
<dbReference type="InterPro" id="IPR003000">
    <property type="entry name" value="Sirtuin"/>
</dbReference>
<dbReference type="InterPro" id="IPR026590">
    <property type="entry name" value="Ssirtuin_cat_dom"/>
</dbReference>
<dbReference type="InterPro" id="IPR026591">
    <property type="entry name" value="Sirtuin_cat_small_dom_sf"/>
</dbReference>
<dbReference type="Gene3D" id="3.40.50.1220">
    <property type="entry name" value="TPP-binding domain"/>
    <property type="match status" value="1"/>
</dbReference>
<dbReference type="PANTHER" id="PTHR11085:SF10">
    <property type="entry name" value="NAD-DEPENDENT PROTEIN DEACYLASE SIRTUIN-5, MITOCHONDRIAL-RELATED"/>
    <property type="match status" value="1"/>
</dbReference>
<dbReference type="Pfam" id="PF02146">
    <property type="entry name" value="SIR2"/>
    <property type="match status" value="1"/>
</dbReference>
<evidence type="ECO:0000313" key="4">
    <source>
        <dbReference type="EMBL" id="CAB4678880.1"/>
    </source>
</evidence>
<keyword evidence="2" id="KW-0520">NAD</keyword>
<keyword evidence="1" id="KW-0808">Transferase</keyword>